<dbReference type="Pfam" id="PF04542">
    <property type="entry name" value="Sigma70_r2"/>
    <property type="match status" value="1"/>
</dbReference>
<dbReference type="NCBIfam" id="TIGR02937">
    <property type="entry name" value="sigma70-ECF"/>
    <property type="match status" value="1"/>
</dbReference>
<keyword evidence="7" id="KW-1185">Reference proteome</keyword>
<evidence type="ECO:0000313" key="6">
    <source>
        <dbReference type="EMBL" id="MFC1800109.1"/>
    </source>
</evidence>
<dbReference type="SUPFAM" id="SSF88659">
    <property type="entry name" value="Sigma3 and sigma4 domains of RNA polymerase sigma factors"/>
    <property type="match status" value="2"/>
</dbReference>
<name>A0ABV6YPX3_UNCEI</name>
<sequence length="313" mass="35504">MQRQGLVEEGRFGSAFAHYVDRRDVTTQRVRQKKSASTSEGLSAYLKAISQIPLLTKKEEQDLARRVRKGDPAAKERMVLANLRLVISIARRYQGMGLPLADLIGEGNLGLIKAVDRFKYEKGFRFSTYASKWIRQAITKTLATDSRTVRLPANVIEILRKVKATEECIQKSDGEEPVETEVCSKLRLSSARYAQVTNASSTVSLDSPCSADSEVCLHEVLPDGTQAAPDDLAFERIDCNKLDALLARLSERERRILSYRFGLEDGNLRSLAETGKMVGITRERIRQIEKRAIDKIRRMMKKRRMQKVLMKRQ</sequence>
<dbReference type="PANTHER" id="PTHR30603:SF47">
    <property type="entry name" value="RNA POLYMERASE SIGMA FACTOR SIGD, CHLOROPLASTIC"/>
    <property type="match status" value="1"/>
</dbReference>
<evidence type="ECO:0000256" key="3">
    <source>
        <dbReference type="ARBA" id="ARBA00023125"/>
    </source>
</evidence>
<feature type="domain" description="RNA polymerase sigma-70" evidence="5">
    <location>
        <begin position="270"/>
        <end position="296"/>
    </location>
</feature>
<keyword evidence="3" id="KW-0238">DNA-binding</keyword>
<dbReference type="CDD" id="cd06171">
    <property type="entry name" value="Sigma70_r4"/>
    <property type="match status" value="1"/>
</dbReference>
<dbReference type="PROSITE" id="PS00716">
    <property type="entry name" value="SIGMA70_2"/>
    <property type="match status" value="1"/>
</dbReference>
<dbReference type="InterPro" id="IPR007627">
    <property type="entry name" value="RNA_pol_sigma70_r2"/>
</dbReference>
<dbReference type="Pfam" id="PF04545">
    <property type="entry name" value="Sigma70_r4"/>
    <property type="match status" value="1"/>
</dbReference>
<dbReference type="InterPro" id="IPR014284">
    <property type="entry name" value="RNA_pol_sigma-70_dom"/>
</dbReference>
<organism evidence="6 7">
    <name type="scientific">Eiseniibacteriota bacterium</name>
    <dbReference type="NCBI Taxonomy" id="2212470"/>
    <lineage>
        <taxon>Bacteria</taxon>
        <taxon>Candidatus Eiseniibacteriota</taxon>
    </lineage>
</organism>
<proteinExistence type="predicted"/>
<dbReference type="Gene3D" id="1.10.601.10">
    <property type="entry name" value="RNA Polymerase Primary Sigma Factor"/>
    <property type="match status" value="1"/>
</dbReference>
<keyword evidence="4" id="KW-0804">Transcription</keyword>
<dbReference type="InterPro" id="IPR013325">
    <property type="entry name" value="RNA_pol_sigma_r2"/>
</dbReference>
<protein>
    <submittedName>
        <fullName evidence="6">RNA polymerase sigma factor RpoD/SigA</fullName>
    </submittedName>
</protein>
<accession>A0ABV6YPX3</accession>
<dbReference type="InterPro" id="IPR000943">
    <property type="entry name" value="RNA_pol_sigma70"/>
</dbReference>
<evidence type="ECO:0000313" key="7">
    <source>
        <dbReference type="Proteomes" id="UP001594288"/>
    </source>
</evidence>
<comment type="caution">
    <text evidence="6">The sequence shown here is derived from an EMBL/GenBank/DDBJ whole genome shotgun (WGS) entry which is preliminary data.</text>
</comment>
<keyword evidence="2" id="KW-0731">Sigma factor</keyword>
<dbReference type="InterPro" id="IPR009042">
    <property type="entry name" value="RNA_pol_sigma70_r1_2"/>
</dbReference>
<dbReference type="PRINTS" id="PR00046">
    <property type="entry name" value="SIGMA70FCT"/>
</dbReference>
<dbReference type="Proteomes" id="UP001594288">
    <property type="component" value="Unassembled WGS sequence"/>
</dbReference>
<gene>
    <name evidence="6" type="ORF">ACFL2Z_04275</name>
</gene>
<dbReference type="Gene3D" id="1.10.10.10">
    <property type="entry name" value="Winged helix-like DNA-binding domain superfamily/Winged helix DNA-binding domain"/>
    <property type="match status" value="2"/>
</dbReference>
<evidence type="ECO:0000256" key="2">
    <source>
        <dbReference type="ARBA" id="ARBA00023082"/>
    </source>
</evidence>
<evidence type="ECO:0000259" key="5">
    <source>
        <dbReference type="PROSITE" id="PS00716"/>
    </source>
</evidence>
<dbReference type="InterPro" id="IPR013324">
    <property type="entry name" value="RNA_pol_sigma_r3/r4-like"/>
</dbReference>
<dbReference type="InterPro" id="IPR007630">
    <property type="entry name" value="RNA_pol_sigma70_r4"/>
</dbReference>
<dbReference type="Pfam" id="PF00140">
    <property type="entry name" value="Sigma70_r1_2"/>
    <property type="match status" value="1"/>
</dbReference>
<dbReference type="InterPro" id="IPR036388">
    <property type="entry name" value="WH-like_DNA-bd_sf"/>
</dbReference>
<reference evidence="6 7" key="1">
    <citation type="submission" date="2024-09" db="EMBL/GenBank/DDBJ databases">
        <authorList>
            <person name="D'Angelo T."/>
        </authorList>
    </citation>
    <scope>NUCLEOTIDE SEQUENCE [LARGE SCALE GENOMIC DNA]</scope>
    <source>
        <strain evidence="6">SAG AM-311-F02</strain>
    </source>
</reference>
<dbReference type="InterPro" id="IPR050239">
    <property type="entry name" value="Sigma-70_RNA_pol_init_factors"/>
</dbReference>
<dbReference type="SUPFAM" id="SSF88946">
    <property type="entry name" value="Sigma2 domain of RNA polymerase sigma factors"/>
    <property type="match status" value="1"/>
</dbReference>
<evidence type="ECO:0000256" key="4">
    <source>
        <dbReference type="ARBA" id="ARBA00023163"/>
    </source>
</evidence>
<keyword evidence="1" id="KW-0805">Transcription regulation</keyword>
<dbReference type="EMBL" id="JBHPEI010000069">
    <property type="protein sequence ID" value="MFC1800109.1"/>
    <property type="molecule type" value="Genomic_DNA"/>
</dbReference>
<dbReference type="PANTHER" id="PTHR30603">
    <property type="entry name" value="RNA POLYMERASE SIGMA FACTOR RPO"/>
    <property type="match status" value="1"/>
</dbReference>
<evidence type="ECO:0000256" key="1">
    <source>
        <dbReference type="ARBA" id="ARBA00023015"/>
    </source>
</evidence>